<dbReference type="InterPro" id="IPR027417">
    <property type="entry name" value="P-loop_NTPase"/>
</dbReference>
<dbReference type="InterPro" id="IPR050496">
    <property type="entry name" value="SNF2_RAD54_helicase_repair"/>
</dbReference>
<dbReference type="PANTHER" id="PTHR45629">
    <property type="entry name" value="SNF2/RAD54 FAMILY MEMBER"/>
    <property type="match status" value="1"/>
</dbReference>
<feature type="non-terminal residue" evidence="2">
    <location>
        <position position="260"/>
    </location>
</feature>
<dbReference type="CDD" id="cd18011">
    <property type="entry name" value="DEXDc_RapA"/>
    <property type="match status" value="1"/>
</dbReference>
<sequence length="260" mass="30172">KEAWPDGHFTSLENYELTLEAYQIRFKETFENLICLHNLKDVRSFWYQEETARKVLKAFRGRALLADEVGLGKTIEALMVLKEYIQRGMVKSALILTPTPLVGQWKEELKSKFGLDFPSTDDPDYRTMESSFWEGSFVLASINIAKSKRNFPLVTKREYDMVIVDEAHHLKNRSTLNWKLVNALKKRFLLLLTATPIENNLMELYNLITLLKPGQLKTPSAFREEFMTRGDPTDPRNRSLLKELLSQVMIRNTKALARVD</sequence>
<accession>X1U709</accession>
<reference evidence="2" key="1">
    <citation type="journal article" date="2014" name="Front. Microbiol.">
        <title>High frequency of phylogenetically diverse reductive dehalogenase-homologous genes in deep subseafloor sedimentary metagenomes.</title>
        <authorList>
            <person name="Kawai M."/>
            <person name="Futagami T."/>
            <person name="Toyoda A."/>
            <person name="Takaki Y."/>
            <person name="Nishi S."/>
            <person name="Hori S."/>
            <person name="Arai W."/>
            <person name="Tsubouchi T."/>
            <person name="Morono Y."/>
            <person name="Uchiyama I."/>
            <person name="Ito T."/>
            <person name="Fujiyama A."/>
            <person name="Inagaki F."/>
            <person name="Takami H."/>
        </authorList>
    </citation>
    <scope>NUCLEOTIDE SEQUENCE</scope>
    <source>
        <strain evidence="2">Expedition CK06-06</strain>
    </source>
</reference>
<feature type="non-terminal residue" evidence="2">
    <location>
        <position position="1"/>
    </location>
</feature>
<protein>
    <recommendedName>
        <fullName evidence="1">Helicase ATP-binding domain-containing protein</fullName>
    </recommendedName>
</protein>
<dbReference type="EMBL" id="BARW01025864">
    <property type="protein sequence ID" value="GAJ13279.1"/>
    <property type="molecule type" value="Genomic_DNA"/>
</dbReference>
<evidence type="ECO:0000259" key="1">
    <source>
        <dbReference type="PROSITE" id="PS51192"/>
    </source>
</evidence>
<dbReference type="AlphaFoldDB" id="X1U709"/>
<dbReference type="InterPro" id="IPR057342">
    <property type="entry name" value="DEXDc_RapA"/>
</dbReference>
<dbReference type="SUPFAM" id="SSF52540">
    <property type="entry name" value="P-loop containing nucleoside triphosphate hydrolases"/>
    <property type="match status" value="1"/>
</dbReference>
<dbReference type="Pfam" id="PF00176">
    <property type="entry name" value="SNF2-rel_dom"/>
    <property type="match status" value="1"/>
</dbReference>
<dbReference type="GO" id="GO:0004386">
    <property type="term" value="F:helicase activity"/>
    <property type="evidence" value="ECO:0007669"/>
    <property type="project" value="UniProtKB-KW"/>
</dbReference>
<dbReference type="InterPro" id="IPR000330">
    <property type="entry name" value="SNF2_N"/>
</dbReference>
<dbReference type="InterPro" id="IPR038718">
    <property type="entry name" value="SNF2-like_sf"/>
</dbReference>
<dbReference type="GO" id="GO:0005524">
    <property type="term" value="F:ATP binding"/>
    <property type="evidence" value="ECO:0007669"/>
    <property type="project" value="UniProtKB-KW"/>
</dbReference>
<dbReference type="SMART" id="SM00487">
    <property type="entry name" value="DEXDc"/>
    <property type="match status" value="1"/>
</dbReference>
<comment type="caution">
    <text evidence="2">The sequence shown here is derived from an EMBL/GenBank/DDBJ whole genome shotgun (WGS) entry which is preliminary data.</text>
</comment>
<organism evidence="2">
    <name type="scientific">marine sediment metagenome</name>
    <dbReference type="NCBI Taxonomy" id="412755"/>
    <lineage>
        <taxon>unclassified sequences</taxon>
        <taxon>metagenomes</taxon>
        <taxon>ecological metagenomes</taxon>
    </lineage>
</organism>
<proteinExistence type="predicted"/>
<name>X1U709_9ZZZZ</name>
<dbReference type="Gene3D" id="3.40.50.10810">
    <property type="entry name" value="Tandem AAA-ATPase domain"/>
    <property type="match status" value="1"/>
</dbReference>
<feature type="domain" description="Helicase ATP-binding" evidence="1">
    <location>
        <begin position="54"/>
        <end position="214"/>
    </location>
</feature>
<dbReference type="PANTHER" id="PTHR45629:SF7">
    <property type="entry name" value="DNA EXCISION REPAIR PROTEIN ERCC-6-RELATED"/>
    <property type="match status" value="1"/>
</dbReference>
<evidence type="ECO:0000313" key="2">
    <source>
        <dbReference type="EMBL" id="GAJ13279.1"/>
    </source>
</evidence>
<gene>
    <name evidence="2" type="ORF">S12H4_42295</name>
</gene>
<dbReference type="PROSITE" id="PS51192">
    <property type="entry name" value="HELICASE_ATP_BIND_1"/>
    <property type="match status" value="1"/>
</dbReference>
<dbReference type="InterPro" id="IPR014001">
    <property type="entry name" value="Helicase_ATP-bd"/>
</dbReference>